<comment type="caution">
    <text evidence="2">The sequence shown here is derived from an EMBL/GenBank/DDBJ whole genome shotgun (WGS) entry which is preliminary data.</text>
</comment>
<name>A0ABD3I981_9MARC</name>
<organism evidence="2 3">
    <name type="scientific">Riccia sorocarpa</name>
    <dbReference type="NCBI Taxonomy" id="122646"/>
    <lineage>
        <taxon>Eukaryota</taxon>
        <taxon>Viridiplantae</taxon>
        <taxon>Streptophyta</taxon>
        <taxon>Embryophyta</taxon>
        <taxon>Marchantiophyta</taxon>
        <taxon>Marchantiopsida</taxon>
        <taxon>Marchantiidae</taxon>
        <taxon>Marchantiales</taxon>
        <taxon>Ricciaceae</taxon>
        <taxon>Riccia</taxon>
    </lineage>
</organism>
<feature type="compositionally biased region" description="Basic and acidic residues" evidence="1">
    <location>
        <begin position="92"/>
        <end position="104"/>
    </location>
</feature>
<dbReference type="EMBL" id="JBJQOH010000001">
    <property type="protein sequence ID" value="KAL3700202.1"/>
    <property type="molecule type" value="Genomic_DNA"/>
</dbReference>
<evidence type="ECO:0000256" key="1">
    <source>
        <dbReference type="SAM" id="MobiDB-lite"/>
    </source>
</evidence>
<proteinExistence type="predicted"/>
<feature type="compositionally biased region" description="Polar residues" evidence="1">
    <location>
        <begin position="57"/>
        <end position="73"/>
    </location>
</feature>
<evidence type="ECO:0000313" key="2">
    <source>
        <dbReference type="EMBL" id="KAL3700202.1"/>
    </source>
</evidence>
<gene>
    <name evidence="2" type="ORF">R1sor_018224</name>
</gene>
<keyword evidence="3" id="KW-1185">Reference proteome</keyword>
<dbReference type="Proteomes" id="UP001633002">
    <property type="component" value="Unassembled WGS sequence"/>
</dbReference>
<feature type="region of interest" description="Disordered" evidence="1">
    <location>
        <begin position="57"/>
        <end position="116"/>
    </location>
</feature>
<evidence type="ECO:0000313" key="3">
    <source>
        <dbReference type="Proteomes" id="UP001633002"/>
    </source>
</evidence>
<reference evidence="2 3" key="1">
    <citation type="submission" date="2024-09" db="EMBL/GenBank/DDBJ databases">
        <title>Chromosome-scale assembly of Riccia sorocarpa.</title>
        <authorList>
            <person name="Paukszto L."/>
        </authorList>
    </citation>
    <scope>NUCLEOTIDE SEQUENCE [LARGE SCALE GENOMIC DNA]</scope>
    <source>
        <strain evidence="2">LP-2024</strain>
        <tissue evidence="2">Aerial parts of the thallus</tissue>
    </source>
</reference>
<protein>
    <submittedName>
        <fullName evidence="2">Uncharacterized protein</fullName>
    </submittedName>
</protein>
<accession>A0ABD3I981</accession>
<dbReference type="AlphaFoldDB" id="A0ABD3I981"/>
<sequence>MAVGTLPTGQETLFYDPLYRENVNGYNPDDSLLRYYDDFSVFNYLHLPKPQILSISSPQAAQNRSVTPKSSSLEESESVCDSVPTLSAPPRNKVEIEAAKHENEPNSSTQQHHQKAGENDKTIVEVFCSSAAGAFGVQMVRCFSNCMSRRKRLTSLSLGTRQILG</sequence>